<dbReference type="SUPFAM" id="SSF57889">
    <property type="entry name" value="Cysteine-rich domain"/>
    <property type="match status" value="1"/>
</dbReference>
<feature type="region of interest" description="Disordered" evidence="4">
    <location>
        <begin position="1659"/>
        <end position="1683"/>
    </location>
</feature>
<dbReference type="Gene3D" id="3.30.60.20">
    <property type="match status" value="1"/>
</dbReference>
<evidence type="ECO:0000256" key="1">
    <source>
        <dbReference type="ARBA" id="ARBA00022723"/>
    </source>
</evidence>
<evidence type="ECO:0008006" key="10">
    <source>
        <dbReference type="Google" id="ProtNLM"/>
    </source>
</evidence>
<dbReference type="InterPro" id="IPR046349">
    <property type="entry name" value="C1-like_sf"/>
</dbReference>
<organism evidence="8 9">
    <name type="scientific">Lagenidium giganteum</name>
    <dbReference type="NCBI Taxonomy" id="4803"/>
    <lineage>
        <taxon>Eukaryota</taxon>
        <taxon>Sar</taxon>
        <taxon>Stramenopiles</taxon>
        <taxon>Oomycota</taxon>
        <taxon>Peronosporomycetes</taxon>
        <taxon>Pythiales</taxon>
        <taxon>Pythiaceae</taxon>
    </lineage>
</organism>
<dbReference type="EMBL" id="DAKRPA010000236">
    <property type="protein sequence ID" value="DAZ94715.1"/>
    <property type="molecule type" value="Genomic_DNA"/>
</dbReference>
<dbReference type="InterPro" id="IPR035892">
    <property type="entry name" value="C2_domain_sf"/>
</dbReference>
<gene>
    <name evidence="8" type="ORF">N0F65_012668</name>
</gene>
<evidence type="ECO:0000313" key="8">
    <source>
        <dbReference type="EMBL" id="DAZ94715.1"/>
    </source>
</evidence>
<feature type="domain" description="Phorbol-ester/DAG-type" evidence="7">
    <location>
        <begin position="964"/>
        <end position="1020"/>
    </location>
</feature>
<feature type="region of interest" description="Disordered" evidence="4">
    <location>
        <begin position="98"/>
        <end position="122"/>
    </location>
</feature>
<feature type="transmembrane region" description="Helical" evidence="5">
    <location>
        <begin position="1325"/>
        <end position="1344"/>
    </location>
</feature>
<dbReference type="InterPro" id="IPR000008">
    <property type="entry name" value="C2_dom"/>
</dbReference>
<evidence type="ECO:0000256" key="4">
    <source>
        <dbReference type="SAM" id="MobiDB-lite"/>
    </source>
</evidence>
<keyword evidence="3" id="KW-0175">Coiled coil</keyword>
<feature type="region of interest" description="Disordered" evidence="4">
    <location>
        <begin position="1031"/>
        <end position="1055"/>
    </location>
</feature>
<dbReference type="Proteomes" id="UP001146120">
    <property type="component" value="Unassembled WGS sequence"/>
</dbReference>
<accession>A0AAV2YIB3</accession>
<keyword evidence="5" id="KW-0812">Transmembrane</keyword>
<sequence>MMKKTGRLNRLVQQRRVHSYYLRYQVHELDPTVQTPGLNKFWEGCGGFPSFYMTCFEMWENSASCWLVRLRWQILHADEFWLPYGVLRNESKHSLCKMPVPSKPQEKARSAEGGNTGESGQLQVSNDELDLDDWISSAHDREFFVNTNGLHKFWTGYGDFPSLYYVRQHEALVWEVVEPLLSDDRKQRIVLVGSPGVGKSCFLTVVGSIWPKSTGHTSRDVENAVAFFNGHGSYEQFVNVFTADLQALTKRFQGALVLLDRDNEIAVNSAANGLLSYHLLATSSNYSAKQDNLGGAKICWCMQCVRSGLSTLNVKLFLLRRSAQEHYCFSGGSMRALCMKRGPFQSQIEVECNAVLHTHASQHTGSFEGTQRKDHTDKLSRHYIMESWSAGPYGIRHQHFGKLLWTLAYTCAEALNADFQNTAYELLLRHAVRKAHAKKTRVGLKVPEGSYFKQIEICAPRIQCAGENEVECYECVEKLQPRTYWQPACPFFPFIDAVVAKDKTRSRLEPVVDVIRLKPDSISNCCHHCPKLEQRQSVGRAHFEREVRELTAPVAARDLLMELRQRLRGASAAAAASAFNFGKKVADDPSKVSFWICEGLKKRHVRIQKNDCLEVAFHELKMENEVTKEDVHFMNESTGIEGDVVRVCSREELEKLLEKFACRDVSLDEGMMAPPTKPNTPIGQAIFKIKQMSNSNPTIKMLQKTFEDLHSPHAEEAELLERFPEIDPIFETDDVVELPSDSPEALAQKCDMCDVSWPDEQGTTMYKFKKLGIVTHKGCAQFTADVLYSHPGITTREAFVGSANPSRVNRPGVFHVTVHRAVELRGAQLLGTQTPYAKLSLLPWKEPMQTKPSENGGKSPLWKSMHDNVMQFSHMYNSTITPIPLLEVEVWNSNYLADDLIACTLLDMTPLLRYPNIEAKRWFVLSSRVQTPMTLMGGNNNRQPKIQLSIKFVPLEGKYTSGNEHRFRVHQLKSIGLAIPHCSACDRVIVNVLKGDWGSRCEYCGIDVHKGCIMKAMSKCECKRTSQDPRLSISEDASSKEADASTPPPASGSSPKVKELNGLFYKVLNSVESSSPTVGELFVNFHGLHLCTKQCQPEKKFHAKNIFEGDTYCRITIGDVVYETSPVLKSADPMCMEKICVNIKQRNATFCVEVIDFNTDTCLGELKITLFQLLQRKADAFVKTNPYMTQVREPLQRILHFNIDDETQIPPLTDADRLAITSTSAKAGAPKKRIGYVVMDMEYVEDQANLLHYQVDEDISLLQREEKEWTVDNLKQTIDRFSRLIKTFKWLDAEYSNIISWKNKKKSGICLAIFVIACIKVNLEYLGAYVMLMVLLHMLYMLHLRINGSFVKRWIGYIEYEAEQADQLKLHRPLADLYVAVHEARLSEKTDKMLMDSQSVLKDIASSKWTLYVRMKFIPNDKKRSDLGGDTIFIPSVFDETIIGWTQPVEKSRHPIWRRTTLTNPPSSSSHGAPPFLPRIKKDFPYRNFNISWRHNALVCECDRCTTFRENLPANGRGDVSYDDTSDETCGIDHHAYYYPIPQAFRKNYAGRQDLAPWRCFPGLINFELCLSWSGEAKETPDLVIASGSVPMKSARPKDDSTAEMYVKLVPTATSSKASTTPVVSPAITPASTGGSLTSADQSTDNDVLLVRLEFRIPDGRGGGSGRQPSGRDLKPSKSDAQCMPVNKRTISRAERNLSEYVCETMVEREKPGGNALGAQLFDAFWKVKGTMQNIQNEIGRVCGAVACVENLLNWAHPWKTGLVFSAVFVGMIVFAIIPGRWIVLLAGLSEFTAVFMEDLPPSNHARNLVLNFLSSIPTDLDLIDAYSAEREVYMEKQEAKKEAEEAEFSRLRHHALWTGIVQSKSDGDRSYKNYFMVVRPFRFVLWKNAEDAEQGSIPQVQLLFDRMESIVTKIDDKSSVFHVFGTTASGTEEKRTFSFDAPDKMTDLLDVVRQSCHFSANA</sequence>
<evidence type="ECO:0000313" key="9">
    <source>
        <dbReference type="Proteomes" id="UP001146120"/>
    </source>
</evidence>
<dbReference type="SMART" id="SM00239">
    <property type="entry name" value="C2"/>
    <property type="match status" value="2"/>
</dbReference>
<reference evidence="8" key="1">
    <citation type="submission" date="2022-11" db="EMBL/GenBank/DDBJ databases">
        <authorList>
            <person name="Morgan W.R."/>
            <person name="Tartar A."/>
        </authorList>
    </citation>
    <scope>NUCLEOTIDE SEQUENCE</scope>
    <source>
        <strain evidence="8">ARSEF 373</strain>
    </source>
</reference>
<feature type="domain" description="C2" evidence="6">
    <location>
        <begin position="795"/>
        <end position="923"/>
    </location>
</feature>
<keyword evidence="5" id="KW-0472">Membrane</keyword>
<feature type="transmembrane region" description="Helical" evidence="5">
    <location>
        <begin position="1763"/>
        <end position="1784"/>
    </location>
</feature>
<evidence type="ECO:0000256" key="2">
    <source>
        <dbReference type="ARBA" id="ARBA00022833"/>
    </source>
</evidence>
<dbReference type="Pfam" id="PF00168">
    <property type="entry name" value="C2"/>
    <property type="match status" value="2"/>
</dbReference>
<proteinExistence type="predicted"/>
<keyword evidence="5" id="KW-1133">Transmembrane helix</keyword>
<name>A0AAV2YIB3_9STRA</name>
<dbReference type="SUPFAM" id="SSF49562">
    <property type="entry name" value="C2 domain (Calcium/lipid-binding domain, CaLB)"/>
    <property type="match status" value="2"/>
</dbReference>
<dbReference type="PROSITE" id="PS50081">
    <property type="entry name" value="ZF_DAG_PE_2"/>
    <property type="match status" value="1"/>
</dbReference>
<evidence type="ECO:0000256" key="5">
    <source>
        <dbReference type="SAM" id="Phobius"/>
    </source>
</evidence>
<evidence type="ECO:0000259" key="7">
    <source>
        <dbReference type="PROSITE" id="PS50081"/>
    </source>
</evidence>
<keyword evidence="9" id="KW-1185">Reference proteome</keyword>
<feature type="coiled-coil region" evidence="3">
    <location>
        <begin position="1827"/>
        <end position="1855"/>
    </location>
</feature>
<dbReference type="CDD" id="cd00029">
    <property type="entry name" value="C1"/>
    <property type="match status" value="1"/>
</dbReference>
<evidence type="ECO:0000259" key="6">
    <source>
        <dbReference type="PROSITE" id="PS50004"/>
    </source>
</evidence>
<keyword evidence="1" id="KW-0479">Metal-binding</keyword>
<evidence type="ECO:0000256" key="3">
    <source>
        <dbReference type="SAM" id="Coils"/>
    </source>
</evidence>
<dbReference type="GO" id="GO:0046872">
    <property type="term" value="F:metal ion binding"/>
    <property type="evidence" value="ECO:0007669"/>
    <property type="project" value="UniProtKB-KW"/>
</dbReference>
<keyword evidence="2" id="KW-0862">Zinc</keyword>
<protein>
    <recommendedName>
        <fullName evidence="10">Phorbol-ester/DAG-type domain-containing protein</fullName>
    </recommendedName>
</protein>
<dbReference type="PROSITE" id="PS50004">
    <property type="entry name" value="C2"/>
    <property type="match status" value="1"/>
</dbReference>
<dbReference type="InterPro" id="IPR002219">
    <property type="entry name" value="PKC_DAG/PE"/>
</dbReference>
<dbReference type="Gene3D" id="2.60.40.150">
    <property type="entry name" value="C2 domain"/>
    <property type="match status" value="2"/>
</dbReference>
<reference evidence="8" key="2">
    <citation type="journal article" date="2023" name="Microbiol Resour">
        <title>Decontamination and Annotation of the Draft Genome Sequence of the Oomycete Lagenidium giganteum ARSEF 373.</title>
        <authorList>
            <person name="Morgan W.R."/>
            <person name="Tartar A."/>
        </authorList>
    </citation>
    <scope>NUCLEOTIDE SEQUENCE</scope>
    <source>
        <strain evidence="8">ARSEF 373</strain>
    </source>
</reference>
<comment type="caution">
    <text evidence="8">The sequence shown here is derived from an EMBL/GenBank/DDBJ whole genome shotgun (WGS) entry which is preliminary data.</text>
</comment>